<sequence>MCKSHLIQSDSLPPNAEDGLKPVQMLSEYPMIARPYTRSLSAGKYGHRCKQNLRPDSQT</sequence>
<reference evidence="1 2" key="1">
    <citation type="submission" date="2016-05" db="EMBL/GenBank/DDBJ databases">
        <title>Comparative genomics of biotechnologically important yeasts.</title>
        <authorList>
            <consortium name="DOE Joint Genome Institute"/>
            <person name="Riley R."/>
            <person name="Haridas S."/>
            <person name="Wolfe K.H."/>
            <person name="Lopes M.R."/>
            <person name="Hittinger C.T."/>
            <person name="Goker M."/>
            <person name="Salamov A."/>
            <person name="Wisecaver J."/>
            <person name="Long T.M."/>
            <person name="Aerts A.L."/>
            <person name="Barry K."/>
            <person name="Choi C."/>
            <person name="Clum A."/>
            <person name="Coughlan A.Y."/>
            <person name="Deshpande S."/>
            <person name="Douglass A.P."/>
            <person name="Hanson S.J."/>
            <person name="Klenk H.-P."/>
            <person name="LaButti K."/>
            <person name="Lapidus A."/>
            <person name="Lindquist E."/>
            <person name="Lipzen A."/>
            <person name="Meier-kolthoff J.P."/>
            <person name="Ohm R.A."/>
            <person name="Otillar R.P."/>
            <person name="Pangilinan J."/>
            <person name="Peng Y."/>
            <person name="Rokas A."/>
            <person name="Rosa C.A."/>
            <person name="Scheuner C."/>
            <person name="Sibirny A.A."/>
            <person name="Slot J.C."/>
            <person name="Stielow J.B."/>
            <person name="Sun H."/>
            <person name="Kurtzman C.P."/>
            <person name="Blackwell M."/>
            <person name="Grigoriev I.V."/>
            <person name="Jeffries T.W."/>
        </authorList>
    </citation>
    <scope>NUCLEOTIDE SEQUENCE [LARGE SCALE GENOMIC DNA]</scope>
    <source>
        <strain evidence="1 2">NRRL YB-4993</strain>
    </source>
</reference>
<gene>
    <name evidence="1" type="ORF">METBIDRAFT_33871</name>
</gene>
<dbReference type="GeneID" id="30029388"/>
<comment type="caution">
    <text evidence="1">The sequence shown here is derived from an EMBL/GenBank/DDBJ whole genome shotgun (WGS) entry which is preliminary data.</text>
</comment>
<dbReference type="Proteomes" id="UP000092555">
    <property type="component" value="Unassembled WGS sequence"/>
</dbReference>
<evidence type="ECO:0000313" key="1">
    <source>
        <dbReference type="EMBL" id="OBA16972.1"/>
    </source>
</evidence>
<name>A0A1A0GZ48_9ASCO</name>
<dbReference type="RefSeq" id="XP_018709271.1">
    <property type="nucleotide sequence ID" value="XM_018856412.1"/>
</dbReference>
<accession>A0A1A0GZ48</accession>
<dbReference type="AlphaFoldDB" id="A0A1A0GZ48"/>
<protein>
    <submittedName>
        <fullName evidence="1">Uncharacterized protein</fullName>
    </submittedName>
</protein>
<proteinExistence type="predicted"/>
<dbReference type="EMBL" id="LXTC01000011">
    <property type="protein sequence ID" value="OBA16972.1"/>
    <property type="molecule type" value="Genomic_DNA"/>
</dbReference>
<organism evidence="1 2">
    <name type="scientific">Metschnikowia bicuspidata var. bicuspidata NRRL YB-4993</name>
    <dbReference type="NCBI Taxonomy" id="869754"/>
    <lineage>
        <taxon>Eukaryota</taxon>
        <taxon>Fungi</taxon>
        <taxon>Dikarya</taxon>
        <taxon>Ascomycota</taxon>
        <taxon>Saccharomycotina</taxon>
        <taxon>Pichiomycetes</taxon>
        <taxon>Metschnikowiaceae</taxon>
        <taxon>Metschnikowia</taxon>
    </lineage>
</organism>
<keyword evidence="2" id="KW-1185">Reference proteome</keyword>
<evidence type="ECO:0000313" key="2">
    <source>
        <dbReference type="Proteomes" id="UP000092555"/>
    </source>
</evidence>
<feature type="non-terminal residue" evidence="1">
    <location>
        <position position="59"/>
    </location>
</feature>